<dbReference type="InterPro" id="IPR019974">
    <property type="entry name" value="XPG_CS"/>
</dbReference>
<dbReference type="InterPro" id="IPR029060">
    <property type="entry name" value="PIN-like_dom_sf"/>
</dbReference>
<keyword evidence="2" id="KW-0227">DNA damage</keyword>
<sequence length="218" mass="24599">TVPKQVISDGAPSAILNKEIKHYFGRKVAIDASMSIYQFLIAGQHRDSPMWYPRGAVRQQDGQVLTNEDGAITRLTDGPTGSHLMGLFYRTLRMVDNGIKPVYVFDGKPPSLKTDEPWWSLTKPLRGTQLAKRLAKRDEATAELEKATETGKCVLTEPTSPRRLSLPFRILPAWRDTGNVADMDKFGRRTVKVTKEHNDECKRLLRYLGIPYVEVCQA</sequence>
<dbReference type="InterPro" id="IPR006085">
    <property type="entry name" value="XPG_DNA_repair_N"/>
</dbReference>
<keyword evidence="1" id="KW-0479">Metal-binding</keyword>
<proteinExistence type="predicted"/>
<evidence type="ECO:0000256" key="3">
    <source>
        <dbReference type="ARBA" id="ARBA00022842"/>
    </source>
</evidence>
<keyword evidence="3" id="KW-0460">Magnesium</keyword>
<comment type="caution">
    <text evidence="6">The sequence shown here is derived from an EMBL/GenBank/DDBJ whole genome shotgun (WGS) entry which is preliminary data.</text>
</comment>
<evidence type="ECO:0000313" key="6">
    <source>
        <dbReference type="EMBL" id="KAG5456861.1"/>
    </source>
</evidence>
<keyword evidence="7" id="KW-1185">Reference proteome</keyword>
<dbReference type="GO" id="GO:0046872">
    <property type="term" value="F:metal ion binding"/>
    <property type="evidence" value="ECO:0007669"/>
    <property type="project" value="UniProtKB-KW"/>
</dbReference>
<dbReference type="PANTHER" id="PTHR11081">
    <property type="entry name" value="FLAP ENDONUCLEASE FAMILY MEMBER"/>
    <property type="match status" value="1"/>
</dbReference>
<dbReference type="GO" id="GO:0008409">
    <property type="term" value="F:5'-3' exonuclease activity"/>
    <property type="evidence" value="ECO:0007669"/>
    <property type="project" value="TreeGrafter"/>
</dbReference>
<dbReference type="SUPFAM" id="SSF88723">
    <property type="entry name" value="PIN domain-like"/>
    <property type="match status" value="1"/>
</dbReference>
<name>A0A8H8DG18_9FUNG</name>
<dbReference type="InterPro" id="IPR006084">
    <property type="entry name" value="XPG/Rad2"/>
</dbReference>
<protein>
    <submittedName>
        <fullName evidence="6">PIN domain-like protein</fullName>
    </submittedName>
</protein>
<gene>
    <name evidence="6" type="ORF">BJ554DRAFT_3272</name>
</gene>
<dbReference type="Proteomes" id="UP000673691">
    <property type="component" value="Unassembled WGS sequence"/>
</dbReference>
<dbReference type="PRINTS" id="PR00853">
    <property type="entry name" value="XPGRADSUPER"/>
</dbReference>
<feature type="non-terminal residue" evidence="6">
    <location>
        <position position="1"/>
    </location>
</feature>
<dbReference type="OrthoDB" id="1937206at2759"/>
<dbReference type="GO" id="GO:0006281">
    <property type="term" value="P:DNA repair"/>
    <property type="evidence" value="ECO:0007669"/>
    <property type="project" value="UniProtKB-KW"/>
</dbReference>
<evidence type="ECO:0000259" key="5">
    <source>
        <dbReference type="SMART" id="SM00485"/>
    </source>
</evidence>
<dbReference type="EMBL" id="JAEFCI010011035">
    <property type="protein sequence ID" value="KAG5456861.1"/>
    <property type="molecule type" value="Genomic_DNA"/>
</dbReference>
<dbReference type="PANTHER" id="PTHR11081:SF9">
    <property type="entry name" value="FLAP ENDONUCLEASE 1"/>
    <property type="match status" value="1"/>
</dbReference>
<dbReference type="PROSITE" id="PS00841">
    <property type="entry name" value="XPG_1"/>
    <property type="match status" value="1"/>
</dbReference>
<reference evidence="6 7" key="1">
    <citation type="journal article" name="Sci. Rep.">
        <title>Genome-scale phylogenetic analyses confirm Olpidium as the closest living zoosporic fungus to the non-flagellated, terrestrial fungi.</title>
        <authorList>
            <person name="Chang Y."/>
            <person name="Rochon D."/>
            <person name="Sekimoto S."/>
            <person name="Wang Y."/>
            <person name="Chovatia M."/>
            <person name="Sandor L."/>
            <person name="Salamov A."/>
            <person name="Grigoriev I.V."/>
            <person name="Stajich J.E."/>
            <person name="Spatafora J.W."/>
        </authorList>
    </citation>
    <scope>NUCLEOTIDE SEQUENCE [LARGE SCALE GENOMIC DNA]</scope>
    <source>
        <strain evidence="6">S191</strain>
    </source>
</reference>
<keyword evidence="4" id="KW-0234">DNA repair</keyword>
<dbReference type="Pfam" id="PF00752">
    <property type="entry name" value="XPG_N"/>
    <property type="match status" value="2"/>
</dbReference>
<dbReference type="AlphaFoldDB" id="A0A8H8DG18"/>
<dbReference type="GO" id="GO:0017108">
    <property type="term" value="F:5'-flap endonuclease activity"/>
    <property type="evidence" value="ECO:0007669"/>
    <property type="project" value="TreeGrafter"/>
</dbReference>
<evidence type="ECO:0000256" key="2">
    <source>
        <dbReference type="ARBA" id="ARBA00022763"/>
    </source>
</evidence>
<accession>A0A8H8DG18</accession>
<evidence type="ECO:0000256" key="4">
    <source>
        <dbReference type="ARBA" id="ARBA00023204"/>
    </source>
</evidence>
<feature type="domain" description="XPG N-terminal" evidence="5">
    <location>
        <begin position="1"/>
        <end position="140"/>
    </location>
</feature>
<organism evidence="6 7">
    <name type="scientific">Olpidium bornovanus</name>
    <dbReference type="NCBI Taxonomy" id="278681"/>
    <lineage>
        <taxon>Eukaryota</taxon>
        <taxon>Fungi</taxon>
        <taxon>Fungi incertae sedis</taxon>
        <taxon>Olpidiomycota</taxon>
        <taxon>Olpidiomycotina</taxon>
        <taxon>Olpidiomycetes</taxon>
        <taxon>Olpidiales</taxon>
        <taxon>Olpidiaceae</taxon>
        <taxon>Olpidium</taxon>
    </lineage>
</organism>
<evidence type="ECO:0000256" key="1">
    <source>
        <dbReference type="ARBA" id="ARBA00022723"/>
    </source>
</evidence>
<dbReference type="GO" id="GO:0005634">
    <property type="term" value="C:nucleus"/>
    <property type="evidence" value="ECO:0007669"/>
    <property type="project" value="TreeGrafter"/>
</dbReference>
<dbReference type="GO" id="GO:0005737">
    <property type="term" value="C:cytoplasm"/>
    <property type="evidence" value="ECO:0007669"/>
    <property type="project" value="TreeGrafter"/>
</dbReference>
<dbReference type="Gene3D" id="3.40.50.1010">
    <property type="entry name" value="5'-nuclease"/>
    <property type="match status" value="1"/>
</dbReference>
<dbReference type="SMART" id="SM00485">
    <property type="entry name" value="XPGN"/>
    <property type="match status" value="1"/>
</dbReference>
<evidence type="ECO:0000313" key="7">
    <source>
        <dbReference type="Proteomes" id="UP000673691"/>
    </source>
</evidence>
<dbReference type="CDD" id="cd09867">
    <property type="entry name" value="PIN_FEN1"/>
    <property type="match status" value="1"/>
</dbReference>